<reference evidence="5" key="1">
    <citation type="journal article" date="2019" name="Int. J. Syst. Evol. Microbiol.">
        <title>The Global Catalogue of Microorganisms (GCM) 10K type strain sequencing project: providing services to taxonomists for standard genome sequencing and annotation.</title>
        <authorList>
            <consortium name="The Broad Institute Genomics Platform"/>
            <consortium name="The Broad Institute Genome Sequencing Center for Infectious Disease"/>
            <person name="Wu L."/>
            <person name="Ma J."/>
        </authorList>
    </citation>
    <scope>NUCLEOTIDE SEQUENCE [LARGE SCALE GENOMIC DNA]</scope>
    <source>
        <strain evidence="5">CCM 2767</strain>
    </source>
</reference>
<sequence length="143" mass="15781">MSGPSSHPATPIPTDIKVRTQSRVLEIAFDDGKQFSLSFEFLRVCSPSAEVRGHGPGQETLQTGKRNVGITAVEPVGNYGLKPIFDDGHDSGIYSWEFLYRMGKEQVLMWEDYLRRLEAAGFTRESGRDAPMMVSGPTGCSTH</sequence>
<keyword evidence="5" id="KW-1185">Reference proteome</keyword>
<dbReference type="PANTHER" id="PTHR35303:SF5">
    <property type="entry name" value="OS02G0197800 PROTEIN"/>
    <property type="match status" value="1"/>
</dbReference>
<dbReference type="Pfam" id="PF06155">
    <property type="entry name" value="GBBH-like_N"/>
    <property type="match status" value="1"/>
</dbReference>
<dbReference type="InterPro" id="IPR038492">
    <property type="entry name" value="GBBH-like_N_sf"/>
</dbReference>
<accession>A0A8J3F3E1</accession>
<protein>
    <recommendedName>
        <fullName evidence="3">Gamma-butyrobetaine hydroxylase-like N-terminal domain-containing protein</fullName>
    </recommendedName>
</protein>
<dbReference type="GO" id="GO:0046872">
    <property type="term" value="F:metal ion binding"/>
    <property type="evidence" value="ECO:0007669"/>
    <property type="project" value="UniProtKB-KW"/>
</dbReference>
<keyword evidence="2" id="KW-0408">Iron</keyword>
<name>A0A8J3F3E1_9BURK</name>
<dbReference type="PANTHER" id="PTHR35303">
    <property type="entry name" value="OS02G0197800 PROTEIN"/>
    <property type="match status" value="1"/>
</dbReference>
<evidence type="ECO:0000256" key="1">
    <source>
        <dbReference type="ARBA" id="ARBA00022723"/>
    </source>
</evidence>
<organism evidence="4 5">
    <name type="scientific">Oxalicibacterium faecigallinarum</name>
    <dbReference type="NCBI Taxonomy" id="573741"/>
    <lineage>
        <taxon>Bacteria</taxon>
        <taxon>Pseudomonadati</taxon>
        <taxon>Pseudomonadota</taxon>
        <taxon>Betaproteobacteria</taxon>
        <taxon>Burkholderiales</taxon>
        <taxon>Oxalobacteraceae</taxon>
        <taxon>Oxalicibacterium</taxon>
    </lineage>
</organism>
<proteinExistence type="predicted"/>
<feature type="domain" description="Gamma-butyrobetaine hydroxylase-like N-terminal" evidence="3">
    <location>
        <begin position="16"/>
        <end position="100"/>
    </location>
</feature>
<dbReference type="Gene3D" id="3.30.2020.30">
    <property type="match status" value="1"/>
</dbReference>
<comment type="caution">
    <text evidence="4">The sequence shown here is derived from an EMBL/GenBank/DDBJ whole genome shotgun (WGS) entry which is preliminary data.</text>
</comment>
<evidence type="ECO:0000259" key="3">
    <source>
        <dbReference type="Pfam" id="PF06155"/>
    </source>
</evidence>
<dbReference type="AlphaFoldDB" id="A0A8J3F3E1"/>
<dbReference type="InterPro" id="IPR010376">
    <property type="entry name" value="GBBH-like_N"/>
</dbReference>
<evidence type="ECO:0000313" key="5">
    <source>
        <dbReference type="Proteomes" id="UP000642180"/>
    </source>
</evidence>
<dbReference type="RefSeq" id="WP_188381411.1">
    <property type="nucleotide sequence ID" value="NZ_BMDI01000002.1"/>
</dbReference>
<dbReference type="Proteomes" id="UP000642180">
    <property type="component" value="Unassembled WGS sequence"/>
</dbReference>
<dbReference type="EMBL" id="BMDI01000002">
    <property type="protein sequence ID" value="GGI20056.1"/>
    <property type="molecule type" value="Genomic_DNA"/>
</dbReference>
<evidence type="ECO:0000313" key="4">
    <source>
        <dbReference type="EMBL" id="GGI20056.1"/>
    </source>
</evidence>
<keyword evidence="1" id="KW-0479">Metal-binding</keyword>
<evidence type="ECO:0000256" key="2">
    <source>
        <dbReference type="ARBA" id="ARBA00023004"/>
    </source>
</evidence>
<gene>
    <name evidence="4" type="ORF">GCM10008066_22120</name>
</gene>